<dbReference type="PANTHER" id="PTHR12654">
    <property type="entry name" value="BILE ACID BETA-GLUCOSIDASE-RELATED"/>
    <property type="match status" value="1"/>
</dbReference>
<dbReference type="InterPro" id="IPR024462">
    <property type="entry name" value="GH116_N"/>
</dbReference>
<protein>
    <recommendedName>
        <fullName evidence="6">Glycosyl-hydrolase family 116 catalytic region domain-containing protein</fullName>
    </recommendedName>
</protein>
<accession>A0AAU9DCF0</accession>
<evidence type="ECO:0000259" key="2">
    <source>
        <dbReference type="Pfam" id="PF04685"/>
    </source>
</evidence>
<dbReference type="SUPFAM" id="SSF48208">
    <property type="entry name" value="Six-hairpin glycosidases"/>
    <property type="match status" value="1"/>
</dbReference>
<reference evidence="4 5" key="1">
    <citation type="submission" date="2021-12" db="EMBL/GenBank/DDBJ databases">
        <title>Genome sequencing of bacteria with rrn-lacking chromosome and rrn-plasmid.</title>
        <authorList>
            <person name="Anda M."/>
            <person name="Iwasaki W."/>
        </authorList>
    </citation>
    <scope>NUCLEOTIDE SEQUENCE [LARGE SCALE GENOMIC DNA]</scope>
    <source>
        <strain evidence="4 5">DSM 100852</strain>
        <plasmid evidence="4 5">pFA3</plasmid>
    </source>
</reference>
<sequence>MIERWADEKVWSKGCGTLRFVALLFFAVPIDENSFKMKKQSIVALILGMLVPVVSYCAGEKDKVKYLQFYKGSSHDHVAMPVGGIGTGTVSVDFRGKLVDWEIMNQGAIGFLPFFNEHYAATRVAPFFAIRTKTADGKIDARMLEGAIPKSKLEGDWGCDELNSTFPRFHGSEMQTAYPIAKVDLIDETVPVNVSMKAFNPLIPGKTDDSSLPVAMLEYTVSNPGNSPVEVTLCGTVPNYVGFDGFKNKIKQNYNIYRNNDGVKGIFMSTNSADTLDSRWGSMALTTTYDGQVSYRTSWHPDLIWNGSVINFWDDLKDDGLLKQHKGKKAKEYTEYNMLNEFQGEVKDRSVPASLAVKVILKPGETKTVPFMLSWHFPKRISWESMPGWEKAAFDNYYARNFADAWDVAKQVSSRYDDLKEGTENFVNDFVSQDVPQSIKEAAMSNLANMRCQTLFRDGDGYSYGWEGQGSVLGTALNPKGIRGGWGPGTCTHVWNYESTIPYTFGDVAMSMREVEFGYCTDLKTGKMAHRVRLPLKTERQTVGAAADGQLGTIIRMYREWQLSGDTEKLKELYPYVKRSLQYVWQASKWDADKNGVIEGKHHNTMDVSYIGPNPEMGTWYLGALRAGEEMAKVMKDKAFAKECRQLFETGSAWMDANMFNGEYYIQLLPKPMNFQVGEAVLVHQMVGQQMAHMSGLGYLLKPENVKKSLESVMKYNYRTNWDQHLSTFRSYITRDEAGLMNAYYPEGKREARPFPYFSEPWTGLEYHTAAGMIFEDMESNGEKVVASVRDRYNGTNRNPFNEGEFGHRYARAMSSWSPLIAFTRFQYQGNIKRMTIRAEEGTYYWSNGYSYGTVDVKKKGDKFGATLKVNAGSLPLKTLTFIGTDHKEINTVKVRGKKAIAEGETVVLK</sequence>
<dbReference type="Gene3D" id="1.50.10.10">
    <property type="match status" value="1"/>
</dbReference>
<dbReference type="Proteomes" id="UP001348817">
    <property type="component" value="Plasmid pFA3"/>
</dbReference>
<keyword evidence="5" id="KW-1185">Reference proteome</keyword>
<dbReference type="PANTHER" id="PTHR12654:SF0">
    <property type="entry name" value="NON-LYSOSOMAL GLUCOSYLCERAMIDASE"/>
    <property type="match status" value="1"/>
</dbReference>
<gene>
    <name evidence="4" type="ORF">FUAX_45860</name>
</gene>
<dbReference type="Pfam" id="PF04685">
    <property type="entry name" value="DUF608"/>
    <property type="match status" value="1"/>
</dbReference>
<dbReference type="InterPro" id="IPR012341">
    <property type="entry name" value="6hp_glycosidase-like_sf"/>
</dbReference>
<dbReference type="KEGG" id="fax:FUAX_45860"/>
<dbReference type="EMBL" id="AP025317">
    <property type="protein sequence ID" value="BDD12154.1"/>
    <property type="molecule type" value="Genomic_DNA"/>
</dbReference>
<evidence type="ECO:0008006" key="6">
    <source>
        <dbReference type="Google" id="ProtNLM"/>
    </source>
</evidence>
<geneLocation type="plasmid" evidence="4 5">
    <name>pFA3</name>
</geneLocation>
<dbReference type="InterPro" id="IPR052566">
    <property type="entry name" value="Non-lysos_glucosylceramidase"/>
</dbReference>
<dbReference type="InterPro" id="IPR006775">
    <property type="entry name" value="GH116_catalytic"/>
</dbReference>
<keyword evidence="1" id="KW-0472">Membrane</keyword>
<dbReference type="AlphaFoldDB" id="A0AAU9DCF0"/>
<evidence type="ECO:0000313" key="5">
    <source>
        <dbReference type="Proteomes" id="UP001348817"/>
    </source>
</evidence>
<feature type="domain" description="Glycosyl-hydrolase family 116 N-terminal" evidence="3">
    <location>
        <begin position="79"/>
        <end position="418"/>
    </location>
</feature>
<dbReference type="GO" id="GO:0008422">
    <property type="term" value="F:beta-glucosidase activity"/>
    <property type="evidence" value="ECO:0007669"/>
    <property type="project" value="TreeGrafter"/>
</dbReference>
<keyword evidence="1" id="KW-0812">Transmembrane</keyword>
<proteinExistence type="predicted"/>
<name>A0AAU9DCF0_9BACT</name>
<dbReference type="InterPro" id="IPR008928">
    <property type="entry name" value="6-hairpin_glycosidase_sf"/>
</dbReference>
<keyword evidence="4" id="KW-0614">Plasmid</keyword>
<dbReference type="Pfam" id="PF12215">
    <property type="entry name" value="Glyco_hydr_116N"/>
    <property type="match status" value="1"/>
</dbReference>
<keyword evidence="1" id="KW-1133">Transmembrane helix</keyword>
<evidence type="ECO:0000259" key="3">
    <source>
        <dbReference type="Pfam" id="PF12215"/>
    </source>
</evidence>
<dbReference type="GO" id="GO:0005975">
    <property type="term" value="P:carbohydrate metabolic process"/>
    <property type="evidence" value="ECO:0007669"/>
    <property type="project" value="InterPro"/>
</dbReference>
<evidence type="ECO:0000313" key="4">
    <source>
        <dbReference type="EMBL" id="BDD12154.1"/>
    </source>
</evidence>
<feature type="domain" description="Glycosyl-hydrolase family 116 catalytic region" evidence="2">
    <location>
        <begin position="547"/>
        <end position="818"/>
    </location>
</feature>
<feature type="transmembrane region" description="Helical" evidence="1">
    <location>
        <begin position="42"/>
        <end position="59"/>
    </location>
</feature>
<organism evidence="4 5">
    <name type="scientific">Fulvitalea axinellae</name>
    <dbReference type="NCBI Taxonomy" id="1182444"/>
    <lineage>
        <taxon>Bacteria</taxon>
        <taxon>Pseudomonadati</taxon>
        <taxon>Bacteroidota</taxon>
        <taxon>Cytophagia</taxon>
        <taxon>Cytophagales</taxon>
        <taxon>Persicobacteraceae</taxon>
        <taxon>Fulvitalea</taxon>
    </lineage>
</organism>
<evidence type="ECO:0000256" key="1">
    <source>
        <dbReference type="SAM" id="Phobius"/>
    </source>
</evidence>